<feature type="non-terminal residue" evidence="2">
    <location>
        <position position="101"/>
    </location>
</feature>
<evidence type="ECO:0000256" key="1">
    <source>
        <dbReference type="SAM" id="MobiDB-lite"/>
    </source>
</evidence>
<feature type="compositionally biased region" description="Polar residues" evidence="1">
    <location>
        <begin position="24"/>
        <end position="50"/>
    </location>
</feature>
<evidence type="ECO:0000313" key="3">
    <source>
        <dbReference type="Proteomes" id="UP000233469"/>
    </source>
</evidence>
<gene>
    <name evidence="2" type="ORF">RhiirC2_755218</name>
</gene>
<proteinExistence type="predicted"/>
<evidence type="ECO:0000313" key="2">
    <source>
        <dbReference type="EMBL" id="PKK65344.1"/>
    </source>
</evidence>
<feature type="compositionally biased region" description="Basic and acidic residues" evidence="1">
    <location>
        <begin position="77"/>
        <end position="101"/>
    </location>
</feature>
<organism evidence="2 3">
    <name type="scientific">Rhizophagus irregularis</name>
    <dbReference type="NCBI Taxonomy" id="588596"/>
    <lineage>
        <taxon>Eukaryota</taxon>
        <taxon>Fungi</taxon>
        <taxon>Fungi incertae sedis</taxon>
        <taxon>Mucoromycota</taxon>
        <taxon>Glomeromycotina</taxon>
        <taxon>Glomeromycetes</taxon>
        <taxon>Glomerales</taxon>
        <taxon>Glomeraceae</taxon>
        <taxon>Rhizophagus</taxon>
    </lineage>
</organism>
<feature type="region of interest" description="Disordered" evidence="1">
    <location>
        <begin position="1"/>
        <end position="50"/>
    </location>
</feature>
<sequence>MGSGHDMGMHHRDGEEEHGDPIYSQKNSTAIQGAPNTLSNNGNNIKRTHITNHNNAGCAMFHTFNELLSEEEEKEENEGKKEEKIKEKGESNEEEKGKNEE</sequence>
<protein>
    <submittedName>
        <fullName evidence="2">Uncharacterized protein</fullName>
    </submittedName>
</protein>
<name>A0A2N1MUM1_9GLOM</name>
<dbReference type="EMBL" id="LLXL01001280">
    <property type="protein sequence ID" value="PKK65344.1"/>
    <property type="molecule type" value="Genomic_DNA"/>
</dbReference>
<dbReference type="VEuPathDB" id="FungiDB:FUN_022767"/>
<feature type="region of interest" description="Disordered" evidence="1">
    <location>
        <begin position="67"/>
        <end position="101"/>
    </location>
</feature>
<reference evidence="2 3" key="1">
    <citation type="submission" date="2016-04" db="EMBL/GenBank/DDBJ databases">
        <title>Genome analyses suggest a sexual origin of heterokaryosis in a supposedly ancient asexual fungus.</title>
        <authorList>
            <person name="Ropars J."/>
            <person name="Sedzielewska K."/>
            <person name="Noel J."/>
            <person name="Charron P."/>
            <person name="Farinelli L."/>
            <person name="Marton T."/>
            <person name="Kruger M."/>
            <person name="Pelin A."/>
            <person name="Brachmann A."/>
            <person name="Corradi N."/>
        </authorList>
    </citation>
    <scope>NUCLEOTIDE SEQUENCE [LARGE SCALE GENOMIC DNA]</scope>
    <source>
        <strain evidence="2 3">C2</strain>
    </source>
</reference>
<dbReference type="AlphaFoldDB" id="A0A2N1MUM1"/>
<comment type="caution">
    <text evidence="2">The sequence shown here is derived from an EMBL/GenBank/DDBJ whole genome shotgun (WGS) entry which is preliminary data.</text>
</comment>
<reference evidence="2 3" key="2">
    <citation type="submission" date="2017-10" db="EMBL/GenBank/DDBJ databases">
        <title>Extensive intraspecific genome diversity in a model arbuscular mycorrhizal fungus.</title>
        <authorList>
            <person name="Chen E.C.H."/>
            <person name="Morin E."/>
            <person name="Baudet D."/>
            <person name="Noel J."/>
            <person name="Ndikumana S."/>
            <person name="Charron P."/>
            <person name="St-Onge C."/>
            <person name="Giorgi J."/>
            <person name="Grigoriev I.V."/>
            <person name="Roux C."/>
            <person name="Martin F.M."/>
            <person name="Corradi N."/>
        </authorList>
    </citation>
    <scope>NUCLEOTIDE SEQUENCE [LARGE SCALE GENOMIC DNA]</scope>
    <source>
        <strain evidence="2 3">C2</strain>
    </source>
</reference>
<accession>A0A2N1MUM1</accession>
<dbReference type="VEuPathDB" id="FungiDB:RhiirA1_457642"/>
<dbReference type="Proteomes" id="UP000233469">
    <property type="component" value="Unassembled WGS sequence"/>
</dbReference>
<dbReference type="VEuPathDB" id="FungiDB:RhiirFUN_025242"/>